<dbReference type="Gene3D" id="1.10.472.10">
    <property type="entry name" value="Cyclin-like"/>
    <property type="match status" value="2"/>
</dbReference>
<dbReference type="GO" id="GO:0006357">
    <property type="term" value="P:regulation of transcription by RNA polymerase II"/>
    <property type="evidence" value="ECO:0007669"/>
    <property type="project" value="InterPro"/>
</dbReference>
<dbReference type="GO" id="GO:0016538">
    <property type="term" value="F:cyclin-dependent protein serine/threonine kinase regulator activity"/>
    <property type="evidence" value="ECO:0007669"/>
    <property type="project" value="InterPro"/>
</dbReference>
<keyword evidence="3" id="KW-1185">Reference proteome</keyword>
<proteinExistence type="predicted"/>
<feature type="region of interest" description="Disordered" evidence="1">
    <location>
        <begin position="1"/>
        <end position="30"/>
    </location>
</feature>
<organism evidence="2 3">
    <name type="scientific">Malassezia equina</name>
    <dbReference type="NCBI Taxonomy" id="1381935"/>
    <lineage>
        <taxon>Eukaryota</taxon>
        <taxon>Fungi</taxon>
        <taxon>Dikarya</taxon>
        <taxon>Basidiomycota</taxon>
        <taxon>Ustilaginomycotina</taxon>
        <taxon>Malasseziomycetes</taxon>
        <taxon>Malasseziales</taxon>
        <taxon>Malasseziaceae</taxon>
        <taxon>Malassezia</taxon>
    </lineage>
</organism>
<reference evidence="2" key="1">
    <citation type="submission" date="2023-03" db="EMBL/GenBank/DDBJ databases">
        <title>Mating type loci evolution in Malassezia.</title>
        <authorList>
            <person name="Coelho M.A."/>
        </authorList>
    </citation>
    <scope>NUCLEOTIDE SEQUENCE</scope>
    <source>
        <strain evidence="2">CBS 12830</strain>
    </source>
</reference>
<dbReference type="GO" id="GO:0008422">
    <property type="term" value="F:beta-glucosidase activity"/>
    <property type="evidence" value="ECO:0007669"/>
    <property type="project" value="UniProtKB-EC"/>
</dbReference>
<keyword evidence="2" id="KW-0378">Hydrolase</keyword>
<keyword evidence="2" id="KW-0326">Glycosidase</keyword>
<dbReference type="Proteomes" id="UP001214415">
    <property type="component" value="Chromosome 5"/>
</dbReference>
<dbReference type="EC" id="3.2.1.21" evidence="2"/>
<evidence type="ECO:0000313" key="2">
    <source>
        <dbReference type="EMBL" id="WFD24138.1"/>
    </source>
</evidence>
<dbReference type="PANTHER" id="PTHR10026">
    <property type="entry name" value="CYCLIN"/>
    <property type="match status" value="1"/>
</dbReference>
<feature type="compositionally biased region" description="Low complexity" evidence="1">
    <location>
        <begin position="1"/>
        <end position="10"/>
    </location>
</feature>
<evidence type="ECO:0000313" key="3">
    <source>
        <dbReference type="Proteomes" id="UP001214415"/>
    </source>
</evidence>
<dbReference type="EMBL" id="CP119904">
    <property type="protein sequence ID" value="WFD24138.1"/>
    <property type="molecule type" value="Genomic_DNA"/>
</dbReference>
<evidence type="ECO:0000256" key="1">
    <source>
        <dbReference type="SAM" id="MobiDB-lite"/>
    </source>
</evidence>
<gene>
    <name evidence="2" type="primary">CTK2</name>
    <name evidence="2" type="ORF">MEQU1_002835</name>
</gene>
<protein>
    <submittedName>
        <fullName evidence="2">Beta-glucosidase</fullName>
        <ecNumber evidence="2">3.2.1.21</ecNumber>
    </submittedName>
</protein>
<accession>A0AAF0EGQ4</accession>
<dbReference type="InterPro" id="IPR036915">
    <property type="entry name" value="Cyclin-like_sf"/>
</dbReference>
<dbReference type="SUPFAM" id="SSF47954">
    <property type="entry name" value="Cyclin-like"/>
    <property type="match status" value="2"/>
</dbReference>
<sequence>MAGSSAGLPAAAPPQEPQSTSGHAQEAMKTPAKVTTITDTPYFTPAQCERLQVRARGHQTSAAKWEQTRMAACSFMAAIGAKLGCPQRTIGTAQMLYLRFHLFYPPAEFSMHEVACACIFTATKLNDTQKRVYDVVLASYALRYPDLLTPPPGAASGDWIAHATVPEMDMDMDAIQQEQTRLVSLERLLLQISRHDADLLWRTACDSHRTYAPLLYPPPTVACGCVYATAAMMYVHDKTTRLADLFAEPRTSLSAWSTSMDAVQDVALHLLQLYSMHAPSLVSDVRSDRAVPLHVTYPPPMSLLAWATQSPKETLLMRITQAQIWIRQQPMALGPHEQRVRLARNDDTLPSTMYSAHPDESGRSVATRYILLS</sequence>
<name>A0AAF0EGQ4_9BASI</name>
<dbReference type="AlphaFoldDB" id="A0AAF0EGQ4"/>
<dbReference type="InterPro" id="IPR043198">
    <property type="entry name" value="Cyclin/Ssn8"/>
</dbReference>